<dbReference type="PANTHER" id="PTHR45625:SF6">
    <property type="entry name" value="SPLICEOSOME-ASSOCIATED PROTEIN CWC27 HOMOLOG"/>
    <property type="match status" value="1"/>
</dbReference>
<dbReference type="AlphaFoldDB" id="A0AAD9PII2"/>
<dbReference type="KEGG" id="bdw:94337488"/>
<organism evidence="5 6">
    <name type="scientific">Babesia duncani</name>
    <dbReference type="NCBI Taxonomy" id="323732"/>
    <lineage>
        <taxon>Eukaryota</taxon>
        <taxon>Sar</taxon>
        <taxon>Alveolata</taxon>
        <taxon>Apicomplexa</taxon>
        <taxon>Aconoidasida</taxon>
        <taxon>Piroplasmida</taxon>
        <taxon>Babesiidae</taxon>
        <taxon>Babesia</taxon>
    </lineage>
</organism>
<dbReference type="GeneID" id="94337488"/>
<evidence type="ECO:0000313" key="6">
    <source>
        <dbReference type="Proteomes" id="UP001214638"/>
    </source>
</evidence>
<sequence length="402" mass="44585">MSEIYSLEPPCKGRLVLHTTMGELEIRLWSMHCPRAVRNFVQLCMEGYYNGCIFHRIIPQFMVQTGDPTGTGNGGESIYGEPFENEIVSRLKFRTRGLYLQGACMQGWSPWPIPGASAQIRASFSLPSIGQVQVGANDRPLEPPKITRAEVLSNPFPDIVPRLLVQPIKEAADPPPAPIVKRYRKSICKFCRRRCLLSFGNIEHDGDARESAPEVQIVQRSAHDLLDDFQSPADPTPLGPTDSANAVDPVDANEADASESESDANYSSEGESKSQDERSAEIERLTAELKRPAPAKKRQGFKPKAGDTMARMQSFIKRLSKLANDATRAPESSHVALGETLDDDDDANWFSSPLTFSVDSVRAYNYDAAKGTLEIQDPLKGKDNLLLSLNSKHHRKYRDGTR</sequence>
<comment type="caution">
    <text evidence="5">The sequence shown here is derived from an EMBL/GenBank/DDBJ whole genome shotgun (WGS) entry which is preliminary data.</text>
</comment>
<dbReference type="InterPro" id="IPR002130">
    <property type="entry name" value="Cyclophilin-type_PPIase_dom"/>
</dbReference>
<dbReference type="GO" id="GO:0006457">
    <property type="term" value="P:protein folding"/>
    <property type="evidence" value="ECO:0007669"/>
    <property type="project" value="InterPro"/>
</dbReference>
<dbReference type="InterPro" id="IPR029000">
    <property type="entry name" value="Cyclophilin-like_dom_sf"/>
</dbReference>
<gene>
    <name evidence="5" type="ORF">BdWA1_003191</name>
</gene>
<dbReference type="InterPro" id="IPR020892">
    <property type="entry name" value="Cyclophilin-type_PPIase_CS"/>
</dbReference>
<name>A0AAD9PII2_9APIC</name>
<evidence type="ECO:0000313" key="5">
    <source>
        <dbReference type="EMBL" id="KAK2195515.1"/>
    </source>
</evidence>
<dbReference type="Gene3D" id="2.40.100.10">
    <property type="entry name" value="Cyclophilin-like"/>
    <property type="match status" value="1"/>
</dbReference>
<dbReference type="PROSITE" id="PS00170">
    <property type="entry name" value="CSA_PPIASE_1"/>
    <property type="match status" value="1"/>
</dbReference>
<reference evidence="5" key="1">
    <citation type="journal article" date="2023" name="Nat. Microbiol.">
        <title>Babesia duncani multi-omics identifies virulence factors and drug targets.</title>
        <authorList>
            <person name="Singh P."/>
            <person name="Lonardi S."/>
            <person name="Liang Q."/>
            <person name="Vydyam P."/>
            <person name="Khabirova E."/>
            <person name="Fang T."/>
            <person name="Gihaz S."/>
            <person name="Thekkiniath J."/>
            <person name="Munshi M."/>
            <person name="Abel S."/>
            <person name="Ciampossin L."/>
            <person name="Batugedara G."/>
            <person name="Gupta M."/>
            <person name="Lu X.M."/>
            <person name="Lenz T."/>
            <person name="Chakravarty S."/>
            <person name="Cornillot E."/>
            <person name="Hu Y."/>
            <person name="Ma W."/>
            <person name="Gonzalez L.M."/>
            <person name="Sanchez S."/>
            <person name="Estrada K."/>
            <person name="Sanchez-Flores A."/>
            <person name="Montero E."/>
            <person name="Harb O.S."/>
            <person name="Le Roch K.G."/>
            <person name="Mamoun C.B."/>
        </authorList>
    </citation>
    <scope>NUCLEOTIDE SEQUENCE</scope>
    <source>
        <strain evidence="5">WA1</strain>
    </source>
</reference>
<dbReference type="Pfam" id="PF00160">
    <property type="entry name" value="Pro_isomerase"/>
    <property type="match status" value="1"/>
</dbReference>
<feature type="compositionally biased region" description="Basic and acidic residues" evidence="3">
    <location>
        <begin position="270"/>
        <end position="291"/>
    </location>
</feature>
<dbReference type="Proteomes" id="UP001214638">
    <property type="component" value="Unassembled WGS sequence"/>
</dbReference>
<dbReference type="RefSeq" id="XP_067802358.1">
    <property type="nucleotide sequence ID" value="XM_067948207.1"/>
</dbReference>
<keyword evidence="6" id="KW-1185">Reference proteome</keyword>
<dbReference type="GO" id="GO:0003755">
    <property type="term" value="F:peptidyl-prolyl cis-trans isomerase activity"/>
    <property type="evidence" value="ECO:0007669"/>
    <property type="project" value="InterPro"/>
</dbReference>
<feature type="compositionally biased region" description="Acidic residues" evidence="3">
    <location>
        <begin position="251"/>
        <end position="262"/>
    </location>
</feature>
<dbReference type="InterPro" id="IPR044666">
    <property type="entry name" value="Cyclophilin_A-like"/>
</dbReference>
<feature type="domain" description="PPIase cyclophilin-type" evidence="4">
    <location>
        <begin position="18"/>
        <end position="180"/>
    </location>
</feature>
<feature type="region of interest" description="Disordered" evidence="3">
    <location>
        <begin position="227"/>
        <end position="307"/>
    </location>
</feature>
<protein>
    <submittedName>
        <fullName evidence="5">Bifunctional Cyclophilin-type peptidyl-prolyl cis-trans isomerase domain/Cyclophilin-type peptidyl-prolyl cis-trans isomerase</fullName>
    </submittedName>
</protein>
<comment type="subcellular location">
    <subcellularLocation>
        <location evidence="1">Nucleus</location>
    </subcellularLocation>
</comment>
<dbReference type="SUPFAM" id="SSF50891">
    <property type="entry name" value="Cyclophilin-like"/>
    <property type="match status" value="1"/>
</dbReference>
<dbReference type="EMBL" id="JALLKP010000004">
    <property type="protein sequence ID" value="KAK2195515.1"/>
    <property type="molecule type" value="Genomic_DNA"/>
</dbReference>
<evidence type="ECO:0000259" key="4">
    <source>
        <dbReference type="PROSITE" id="PS50072"/>
    </source>
</evidence>
<dbReference type="PANTHER" id="PTHR45625">
    <property type="entry name" value="PEPTIDYL-PROLYL CIS-TRANS ISOMERASE-RELATED"/>
    <property type="match status" value="1"/>
</dbReference>
<dbReference type="GO" id="GO:0071013">
    <property type="term" value="C:catalytic step 2 spliceosome"/>
    <property type="evidence" value="ECO:0007669"/>
    <property type="project" value="TreeGrafter"/>
</dbReference>
<proteinExistence type="predicted"/>
<evidence type="ECO:0000256" key="1">
    <source>
        <dbReference type="ARBA" id="ARBA00004123"/>
    </source>
</evidence>
<dbReference type="PROSITE" id="PS50072">
    <property type="entry name" value="CSA_PPIASE_2"/>
    <property type="match status" value="1"/>
</dbReference>
<keyword evidence="5" id="KW-0413">Isomerase</keyword>
<evidence type="ECO:0000256" key="3">
    <source>
        <dbReference type="SAM" id="MobiDB-lite"/>
    </source>
</evidence>
<evidence type="ECO:0000256" key="2">
    <source>
        <dbReference type="ARBA" id="ARBA00023242"/>
    </source>
</evidence>
<accession>A0AAD9PII2</accession>
<keyword evidence="2" id="KW-0539">Nucleus</keyword>